<dbReference type="AlphaFoldDB" id="A0A8H3HV50"/>
<gene>
    <name evidence="1" type="ORF">RDB_LOCUS39123</name>
</gene>
<evidence type="ECO:0000313" key="2">
    <source>
        <dbReference type="Proteomes" id="UP000663827"/>
    </source>
</evidence>
<evidence type="ECO:0000313" key="1">
    <source>
        <dbReference type="EMBL" id="CAE7099038.1"/>
    </source>
</evidence>
<sequence>MWLKQVASLLLDGPSTSTMDPPIFTLPGYAAGDLIAYDIYLRGKPYRARRTYTIHALRRCKDFGFRVVSIYWRIGCSILDTTRLWIQPAKHHRNSALLHFEQLELISYPAMYCSPVETMLHYARSMASTSKTGSNDSINACGVLADVIRDAGYLYDSCIIGWGSINEPGEGYLGSTTAF</sequence>
<organism evidence="1 2">
    <name type="scientific">Rhizoctonia solani</name>
    <dbReference type="NCBI Taxonomy" id="456999"/>
    <lineage>
        <taxon>Eukaryota</taxon>
        <taxon>Fungi</taxon>
        <taxon>Dikarya</taxon>
        <taxon>Basidiomycota</taxon>
        <taxon>Agaricomycotina</taxon>
        <taxon>Agaricomycetes</taxon>
        <taxon>Cantharellales</taxon>
        <taxon>Ceratobasidiaceae</taxon>
        <taxon>Rhizoctonia</taxon>
    </lineage>
</organism>
<proteinExistence type="predicted"/>
<name>A0A8H3HV50_9AGAM</name>
<accession>A0A8H3HV50</accession>
<dbReference type="EMBL" id="CAJNJQ010000770">
    <property type="protein sequence ID" value="CAE7099038.1"/>
    <property type="molecule type" value="Genomic_DNA"/>
</dbReference>
<comment type="caution">
    <text evidence="1">The sequence shown here is derived from an EMBL/GenBank/DDBJ whole genome shotgun (WGS) entry which is preliminary data.</text>
</comment>
<dbReference type="Proteomes" id="UP000663827">
    <property type="component" value="Unassembled WGS sequence"/>
</dbReference>
<protein>
    <submittedName>
        <fullName evidence="1">Uncharacterized protein</fullName>
    </submittedName>
</protein>
<reference evidence="1" key="1">
    <citation type="submission" date="2021-01" db="EMBL/GenBank/DDBJ databases">
        <authorList>
            <person name="Kaushik A."/>
        </authorList>
    </citation>
    <scope>NUCLEOTIDE SEQUENCE</scope>
    <source>
        <strain evidence="1">AG5</strain>
    </source>
</reference>